<accession>B1V6Z8</accession>
<feature type="transmembrane region" description="Helical" evidence="1">
    <location>
        <begin position="9"/>
        <end position="29"/>
    </location>
</feature>
<evidence type="ECO:0000313" key="3">
    <source>
        <dbReference type="Proteomes" id="UP000003188"/>
    </source>
</evidence>
<dbReference type="EMBL" id="ABOO01000053">
    <property type="protein sequence ID" value="EDT70422.1"/>
    <property type="molecule type" value="Genomic_DNA"/>
</dbReference>
<keyword evidence="1" id="KW-0812">Transmembrane</keyword>
<feature type="transmembrane region" description="Helical" evidence="1">
    <location>
        <begin position="49"/>
        <end position="70"/>
    </location>
</feature>
<evidence type="ECO:0000313" key="2">
    <source>
        <dbReference type="EMBL" id="EDT70422.1"/>
    </source>
</evidence>
<reference evidence="2 3" key="1">
    <citation type="submission" date="2008-03" db="EMBL/GenBank/DDBJ databases">
        <authorList>
            <person name="Paulsen I."/>
            <person name="Sebastian Y."/>
        </authorList>
    </citation>
    <scope>NUCLEOTIDE SEQUENCE [LARGE SCALE GENOMIC DNA]</scope>
    <source>
        <strain evidence="3">D str. JGS1721</strain>
    </source>
</reference>
<comment type="caution">
    <text evidence="2">The sequence shown here is derived from an EMBL/GenBank/DDBJ whole genome shotgun (WGS) entry which is preliminary data.</text>
</comment>
<evidence type="ECO:0000256" key="1">
    <source>
        <dbReference type="SAM" id="Phobius"/>
    </source>
</evidence>
<proteinExistence type="predicted"/>
<protein>
    <submittedName>
        <fullName evidence="2">Uncharacterized protein</fullName>
    </submittedName>
</protein>
<sequence length="124" mass="14850">MEFDAVMKFVLINCFYMIFLAIEESIFMYHLKRELGEEESEENVYALPILISTVFSIYSIFTLSYIGIYVSGLAMLKTLIILVRKKEWKRIIYFSIRSVFYVSFLYYIYATNTPVEQLFFLKYI</sequence>
<keyword evidence="1" id="KW-0472">Membrane</keyword>
<gene>
    <name evidence="2" type="ORF">CJD_A0263</name>
</gene>
<keyword evidence="1" id="KW-1133">Transmembrane helix</keyword>
<organism evidence="2 3">
    <name type="scientific">Clostridium perfringens D str. JGS1721</name>
    <dbReference type="NCBI Taxonomy" id="488537"/>
    <lineage>
        <taxon>Bacteria</taxon>
        <taxon>Bacillati</taxon>
        <taxon>Bacillota</taxon>
        <taxon>Clostridia</taxon>
        <taxon>Eubacteriales</taxon>
        <taxon>Clostridiaceae</taxon>
        <taxon>Clostridium</taxon>
    </lineage>
</organism>
<dbReference type="AlphaFoldDB" id="B1V6Z8"/>
<dbReference type="RefSeq" id="WP_003476204.1">
    <property type="nucleotide sequence ID" value="NZ_ABOO01000053.1"/>
</dbReference>
<name>B1V6Z8_CLOPF</name>
<feature type="transmembrane region" description="Helical" evidence="1">
    <location>
        <begin position="91"/>
        <end position="109"/>
    </location>
</feature>
<dbReference type="Proteomes" id="UP000003188">
    <property type="component" value="Unassembled WGS sequence"/>
</dbReference>